<comment type="subunit">
    <text evidence="6">Component of the GINS complex.</text>
</comment>
<dbReference type="Pfam" id="PF22466">
    <property type="entry name" value="PSF3_N"/>
    <property type="match status" value="1"/>
</dbReference>
<keyword evidence="5 6" id="KW-0539">Nucleus</keyword>
<dbReference type="PANTHER" id="PTHR22768:SF0">
    <property type="entry name" value="DNA REPLICATION COMPLEX GINS PROTEIN PSF3"/>
    <property type="match status" value="1"/>
</dbReference>
<dbReference type="InterPro" id="IPR010492">
    <property type="entry name" value="GINS_Psf3"/>
</dbReference>
<dbReference type="OrthoDB" id="10251744at2759"/>
<dbReference type="GO" id="GO:1902975">
    <property type="term" value="P:mitotic DNA replication initiation"/>
    <property type="evidence" value="ECO:0007669"/>
    <property type="project" value="TreeGrafter"/>
</dbReference>
<proteinExistence type="inferred from homology"/>
<dbReference type="SUPFAM" id="SSF160059">
    <property type="entry name" value="PriA/YqbF domain"/>
    <property type="match status" value="1"/>
</dbReference>
<evidence type="ECO:0000256" key="3">
    <source>
        <dbReference type="ARBA" id="ARBA00015140"/>
    </source>
</evidence>
<accession>A0A5C3L4P5</accession>
<dbReference type="InterPro" id="IPR055221">
    <property type="entry name" value="PSF3_N"/>
</dbReference>
<dbReference type="CDD" id="cd21693">
    <property type="entry name" value="GINS_B_Psf3"/>
    <property type="match status" value="1"/>
</dbReference>
<dbReference type="Proteomes" id="UP000307440">
    <property type="component" value="Unassembled WGS sequence"/>
</dbReference>
<comment type="function">
    <text evidence="6">The GINS complex plays an essential role in the initiation of DNA replication.</text>
</comment>
<evidence type="ECO:0000256" key="6">
    <source>
        <dbReference type="RuleBase" id="RU367161"/>
    </source>
</evidence>
<gene>
    <name evidence="9" type="ORF">FA15DRAFT_614763</name>
</gene>
<comment type="similarity">
    <text evidence="2 6">Belongs to the GINS3/PSF3 family.</text>
</comment>
<dbReference type="InterPro" id="IPR021151">
    <property type="entry name" value="GINS_A"/>
</dbReference>
<evidence type="ECO:0000256" key="2">
    <source>
        <dbReference type="ARBA" id="ARBA00006343"/>
    </source>
</evidence>
<evidence type="ECO:0000256" key="5">
    <source>
        <dbReference type="ARBA" id="ARBA00023242"/>
    </source>
</evidence>
<name>A0A5C3L4P5_COPMA</name>
<dbReference type="SUPFAM" id="SSF158573">
    <property type="entry name" value="GINS helical bundle-like"/>
    <property type="match status" value="1"/>
</dbReference>
<sequence length="190" mass="21287">MDNDYFSVEAILGENQKIQCTFKQEIPNMGHLAGGTDRDIAVLSKVPIPMWLAYIVIYSDWADFNIPPPYALKVRNALNAEATSVRLSNLVGQDGMWYGFGKMIMDMLSEQQGTDISNMMTNAFKARVVEIVDQAQNFAALSHGDAGGRGGDVNLFRQGLDITERELFVAAQESSKRIKAWYEESNRIRQ</sequence>
<evidence type="ECO:0000313" key="9">
    <source>
        <dbReference type="EMBL" id="TFK27096.1"/>
    </source>
</evidence>
<keyword evidence="4 6" id="KW-0235">DNA replication</keyword>
<protein>
    <recommendedName>
        <fullName evidence="3 6">DNA replication complex GINS protein PSF3</fullName>
    </recommendedName>
</protein>
<evidence type="ECO:0000256" key="1">
    <source>
        <dbReference type="ARBA" id="ARBA00004123"/>
    </source>
</evidence>
<keyword evidence="10" id="KW-1185">Reference proteome</keyword>
<dbReference type="AlphaFoldDB" id="A0A5C3L4P5"/>
<feature type="non-terminal residue" evidence="9">
    <location>
        <position position="190"/>
    </location>
</feature>
<dbReference type="InterPro" id="IPR036224">
    <property type="entry name" value="GINS_bundle-like_dom_sf"/>
</dbReference>
<dbReference type="Pfam" id="PF05916">
    <property type="entry name" value="Sld5"/>
    <property type="match status" value="1"/>
</dbReference>
<comment type="subcellular location">
    <subcellularLocation>
        <location evidence="1 6">Nucleus</location>
    </subcellularLocation>
</comment>
<organism evidence="9 10">
    <name type="scientific">Coprinopsis marcescibilis</name>
    <name type="common">Agaric fungus</name>
    <name type="synonym">Psathyrella marcescibilis</name>
    <dbReference type="NCBI Taxonomy" id="230819"/>
    <lineage>
        <taxon>Eukaryota</taxon>
        <taxon>Fungi</taxon>
        <taxon>Dikarya</taxon>
        <taxon>Basidiomycota</taxon>
        <taxon>Agaricomycotina</taxon>
        <taxon>Agaricomycetes</taxon>
        <taxon>Agaricomycetidae</taxon>
        <taxon>Agaricales</taxon>
        <taxon>Agaricineae</taxon>
        <taxon>Psathyrellaceae</taxon>
        <taxon>Coprinopsis</taxon>
    </lineage>
</organism>
<feature type="domain" description="GINS subunit" evidence="7">
    <location>
        <begin position="72"/>
        <end position="182"/>
    </location>
</feature>
<dbReference type="PANTHER" id="PTHR22768">
    <property type="entry name" value="DNA REPLICATION COMPLEX GINS PROTEIN PSF3"/>
    <property type="match status" value="1"/>
</dbReference>
<feature type="domain" description="DNA replication complex GINS protein PSF3 N-terminal" evidence="8">
    <location>
        <begin position="6"/>
        <end position="55"/>
    </location>
</feature>
<dbReference type="Gene3D" id="1.20.58.2050">
    <property type="match status" value="1"/>
</dbReference>
<evidence type="ECO:0000259" key="8">
    <source>
        <dbReference type="Pfam" id="PF22466"/>
    </source>
</evidence>
<dbReference type="STRING" id="230819.A0A5C3L4P5"/>
<dbReference type="GO" id="GO:0000811">
    <property type="term" value="C:GINS complex"/>
    <property type="evidence" value="ECO:0007669"/>
    <property type="project" value="UniProtKB-UniRule"/>
</dbReference>
<dbReference type="InterPro" id="IPR038437">
    <property type="entry name" value="GINS_Psf3_sf"/>
</dbReference>
<evidence type="ECO:0000256" key="4">
    <source>
        <dbReference type="ARBA" id="ARBA00022705"/>
    </source>
</evidence>
<dbReference type="EMBL" id="ML210168">
    <property type="protein sequence ID" value="TFK27096.1"/>
    <property type="molecule type" value="Genomic_DNA"/>
</dbReference>
<reference evidence="9 10" key="1">
    <citation type="journal article" date="2019" name="Nat. Ecol. Evol.">
        <title>Megaphylogeny resolves global patterns of mushroom evolution.</title>
        <authorList>
            <person name="Varga T."/>
            <person name="Krizsan K."/>
            <person name="Foldi C."/>
            <person name="Dima B."/>
            <person name="Sanchez-Garcia M."/>
            <person name="Sanchez-Ramirez S."/>
            <person name="Szollosi G.J."/>
            <person name="Szarkandi J.G."/>
            <person name="Papp V."/>
            <person name="Albert L."/>
            <person name="Andreopoulos W."/>
            <person name="Angelini C."/>
            <person name="Antonin V."/>
            <person name="Barry K.W."/>
            <person name="Bougher N.L."/>
            <person name="Buchanan P."/>
            <person name="Buyck B."/>
            <person name="Bense V."/>
            <person name="Catcheside P."/>
            <person name="Chovatia M."/>
            <person name="Cooper J."/>
            <person name="Damon W."/>
            <person name="Desjardin D."/>
            <person name="Finy P."/>
            <person name="Geml J."/>
            <person name="Haridas S."/>
            <person name="Hughes K."/>
            <person name="Justo A."/>
            <person name="Karasinski D."/>
            <person name="Kautmanova I."/>
            <person name="Kiss B."/>
            <person name="Kocsube S."/>
            <person name="Kotiranta H."/>
            <person name="LaButti K.M."/>
            <person name="Lechner B.E."/>
            <person name="Liimatainen K."/>
            <person name="Lipzen A."/>
            <person name="Lukacs Z."/>
            <person name="Mihaltcheva S."/>
            <person name="Morgado L.N."/>
            <person name="Niskanen T."/>
            <person name="Noordeloos M.E."/>
            <person name="Ohm R.A."/>
            <person name="Ortiz-Santana B."/>
            <person name="Ovrebo C."/>
            <person name="Racz N."/>
            <person name="Riley R."/>
            <person name="Savchenko A."/>
            <person name="Shiryaev A."/>
            <person name="Soop K."/>
            <person name="Spirin V."/>
            <person name="Szebenyi C."/>
            <person name="Tomsovsky M."/>
            <person name="Tulloss R.E."/>
            <person name="Uehling J."/>
            <person name="Grigoriev I.V."/>
            <person name="Vagvolgyi C."/>
            <person name="Papp T."/>
            <person name="Martin F.M."/>
            <person name="Miettinen O."/>
            <person name="Hibbett D.S."/>
            <person name="Nagy L.G."/>
        </authorList>
    </citation>
    <scope>NUCLEOTIDE SEQUENCE [LARGE SCALE GENOMIC DNA]</scope>
    <source>
        <strain evidence="9 10">CBS 121175</strain>
    </source>
</reference>
<evidence type="ECO:0000259" key="7">
    <source>
        <dbReference type="Pfam" id="PF05916"/>
    </source>
</evidence>
<evidence type="ECO:0000313" key="10">
    <source>
        <dbReference type="Proteomes" id="UP000307440"/>
    </source>
</evidence>
<dbReference type="CDD" id="cd11713">
    <property type="entry name" value="GINS_A_psf3"/>
    <property type="match status" value="1"/>
</dbReference>